<accession>G7H3D4</accession>
<dbReference type="EMBL" id="BAEE01000056">
    <property type="protein sequence ID" value="GAB10359.1"/>
    <property type="molecule type" value="Genomic_DNA"/>
</dbReference>
<dbReference type="Proteomes" id="UP000035088">
    <property type="component" value="Unassembled WGS sequence"/>
</dbReference>
<sequence>MPDAPFDVDRLRAAVLDSWRGSPTRLIEDARSETDLAAVGYRDRLFTELAANAADAATDAGITGRLRVWRDDSGALHIANTGSPLSAAGAASLLALRVSPKDPDARTVGRFGVGFAAVVPVAQRVEVRSSTATLIFDRARTAEEITAAGLDAALTGEDAPLLRLAWPGDTGPAEGFDTEIVVFPRAGVDVDALLAGIADQVCDRLLELPALGEVTVDGARVTAVRDDGLVRFEPPDAVPGADRVWRAVVTGDVRWCADESGSAGTAQAPVELLRTPTPTDIELSVRARVIAALPVTPDRRHLMPGVDVGVLAPGYLELVRAVAPKRRPGFVPRALGRNPADARLLEAIAEQLREHAWVPPAHGDDDLVAGRVLVVADLSDELAACLGPVLADLAHPSVSGPAERAVLVAVGARVIGLAEIAEALAGVTRPASWWATLYEALAPSVVTSEDAQELGALPVPRGDGRVNLGARGLVFTTAGVAAPWAPTVAPEAVHPLLERLGARPVGPAELLAEPALVAALADAAEHGDDTEVRDLADAVLALLAADPDAALAPEASAELLLADHDGELVHVDELLMTDSPLAGVLGDEAPFAFVADSTVGRHGASALRRAGVGWGFLTVAEEWPTGPDHDLDDEQRWWADLAEPPPVMRAVRDLDLVPEDRWRHALTLLAEDETTAPMLADRDGYTAWWLRRHARVDGRRLGSYRSPDAESFDGIVDALDHPAAAALTGVLMSDTVRDAVAAALVVENLGDPERTVAPGAAVRAYGEVAAAIARGEADEDDVVDLFGEDPRARTLDGSVAEDAVVVDEPHFLAVVVPGRAVVPGLPVSPDAARRLAGLLDLPLASEALAARVVSEGRATTWDAEPVAIRFAGAQGIALPCGTVVVHDELVVETVDGRHRVPWWRDGPTTHLSRLP</sequence>
<gene>
    <name evidence="1" type="ORF">GOARA_056_01070</name>
</gene>
<comment type="caution">
    <text evidence="1">The sequence shown here is derived from an EMBL/GenBank/DDBJ whole genome shotgun (WGS) entry which is preliminary data.</text>
</comment>
<dbReference type="OrthoDB" id="3201966at2"/>
<dbReference type="AlphaFoldDB" id="G7H3D4"/>
<dbReference type="InterPro" id="IPR036890">
    <property type="entry name" value="HATPase_C_sf"/>
</dbReference>
<evidence type="ECO:0000313" key="2">
    <source>
        <dbReference type="Proteomes" id="UP000035088"/>
    </source>
</evidence>
<dbReference type="STRING" id="1073574.GOARA_056_01070"/>
<organism evidence="1 2">
    <name type="scientific">Gordonia araii NBRC 100433</name>
    <dbReference type="NCBI Taxonomy" id="1073574"/>
    <lineage>
        <taxon>Bacteria</taxon>
        <taxon>Bacillati</taxon>
        <taxon>Actinomycetota</taxon>
        <taxon>Actinomycetes</taxon>
        <taxon>Mycobacteriales</taxon>
        <taxon>Gordoniaceae</taxon>
        <taxon>Gordonia</taxon>
    </lineage>
</organism>
<protein>
    <recommendedName>
        <fullName evidence="3">ATP-binding protein</fullName>
    </recommendedName>
</protein>
<keyword evidence="2" id="KW-1185">Reference proteome</keyword>
<proteinExistence type="predicted"/>
<evidence type="ECO:0008006" key="3">
    <source>
        <dbReference type="Google" id="ProtNLM"/>
    </source>
</evidence>
<dbReference type="RefSeq" id="WP_007322434.1">
    <property type="nucleotide sequence ID" value="NZ_BAEE01000056.1"/>
</dbReference>
<reference evidence="1 2" key="1">
    <citation type="submission" date="2011-11" db="EMBL/GenBank/DDBJ databases">
        <title>Whole genome shotgun sequence of Gordonia araii NBRC 100433.</title>
        <authorList>
            <person name="Yoshida Y."/>
            <person name="Hosoyama A."/>
            <person name="Tsuchikane K."/>
            <person name="Katsumata H."/>
            <person name="Yamazaki S."/>
            <person name="Fujita N."/>
        </authorList>
    </citation>
    <scope>NUCLEOTIDE SEQUENCE [LARGE SCALE GENOMIC DNA]</scope>
    <source>
        <strain evidence="1 2">NBRC 100433</strain>
    </source>
</reference>
<evidence type="ECO:0000313" key="1">
    <source>
        <dbReference type="EMBL" id="GAB10359.1"/>
    </source>
</evidence>
<dbReference type="SUPFAM" id="SSF55874">
    <property type="entry name" value="ATPase domain of HSP90 chaperone/DNA topoisomerase II/histidine kinase"/>
    <property type="match status" value="1"/>
</dbReference>
<name>G7H3D4_9ACTN</name>
<dbReference type="NCBIfam" id="NF047352">
    <property type="entry name" value="P_loop_sacsin"/>
    <property type="match status" value="1"/>
</dbReference>